<gene>
    <name evidence="2" type="ORF">CWM98_30270</name>
</gene>
<accession>A0A2N5A7K5</accession>
<reference evidence="2 3" key="1">
    <citation type="submission" date="2017-11" db="EMBL/GenBank/DDBJ databases">
        <authorList>
            <person name="Han C.G."/>
        </authorList>
    </citation>
    <scope>NUCLEOTIDE SEQUENCE [LARGE SCALE GENOMIC DNA]</scope>
    <source>
        <strain evidence="2 3">A5</strain>
    </source>
</reference>
<dbReference type="EMBL" id="PICB01002233">
    <property type="protein sequence ID" value="PLP39335.1"/>
    <property type="molecule type" value="Genomic_DNA"/>
</dbReference>
<name>A0A2N5A7K5_KLEVA</name>
<protein>
    <submittedName>
        <fullName evidence="2">Uncharacterized protein</fullName>
    </submittedName>
</protein>
<feature type="non-terminal residue" evidence="2">
    <location>
        <position position="177"/>
    </location>
</feature>
<feature type="chain" id="PRO_5015008343" evidence="1">
    <location>
        <begin position="20"/>
        <end position="177"/>
    </location>
</feature>
<evidence type="ECO:0000313" key="2">
    <source>
        <dbReference type="EMBL" id="PLP39335.1"/>
    </source>
</evidence>
<comment type="caution">
    <text evidence="2">The sequence shown here is derived from an EMBL/GenBank/DDBJ whole genome shotgun (WGS) entry which is preliminary data.</text>
</comment>
<proteinExistence type="predicted"/>
<evidence type="ECO:0000313" key="3">
    <source>
        <dbReference type="Proteomes" id="UP000234473"/>
    </source>
</evidence>
<reference evidence="2 3" key="2">
    <citation type="submission" date="2018-01" db="EMBL/GenBank/DDBJ databases">
        <title>Genomic study of Klebsiella pneumoniae.</title>
        <authorList>
            <person name="Yang Y."/>
            <person name="Bicalho R."/>
        </authorList>
    </citation>
    <scope>NUCLEOTIDE SEQUENCE [LARGE SCALE GENOMIC DNA]</scope>
    <source>
        <strain evidence="2 3">A5</strain>
    </source>
</reference>
<organism evidence="2 3">
    <name type="scientific">Klebsiella variicola</name>
    <dbReference type="NCBI Taxonomy" id="244366"/>
    <lineage>
        <taxon>Bacteria</taxon>
        <taxon>Pseudomonadati</taxon>
        <taxon>Pseudomonadota</taxon>
        <taxon>Gammaproteobacteria</taxon>
        <taxon>Enterobacterales</taxon>
        <taxon>Enterobacteriaceae</taxon>
        <taxon>Klebsiella/Raoultella group</taxon>
        <taxon>Klebsiella</taxon>
        <taxon>Klebsiella pneumoniae complex</taxon>
    </lineage>
</organism>
<dbReference type="Proteomes" id="UP000234473">
    <property type="component" value="Unassembled WGS sequence"/>
</dbReference>
<keyword evidence="1" id="KW-0732">Signal</keyword>
<evidence type="ECO:0000256" key="1">
    <source>
        <dbReference type="SAM" id="SignalP"/>
    </source>
</evidence>
<feature type="signal peptide" evidence="1">
    <location>
        <begin position="1"/>
        <end position="19"/>
    </location>
</feature>
<sequence>MKYFIGMAVTLLLSTPVLAAGELEINQSPLTLVLSDQNQARVSSCADFIALRKAGETVDALPGLSDPDGRAAEAALFSCWLQAYTIDHTLFPSAAPKPTLAEVVQHFPASAAFIVSDDEKQDVAKNYVGKTIADYTPDLKARDDRLESAASASGYVLDEYYAFTDKQGHQLNIVALV</sequence>
<dbReference type="AlphaFoldDB" id="A0A2N5A7K5"/>